<organism evidence="1 2">
    <name type="scientific">Geoglobus acetivorans</name>
    <dbReference type="NCBI Taxonomy" id="565033"/>
    <lineage>
        <taxon>Archaea</taxon>
        <taxon>Methanobacteriati</taxon>
        <taxon>Methanobacteriota</taxon>
        <taxon>Archaeoglobi</taxon>
        <taxon>Archaeoglobales</taxon>
        <taxon>Archaeoglobaceae</taxon>
        <taxon>Geoglobus</taxon>
    </lineage>
</organism>
<accession>A0A0A7GC52</accession>
<protein>
    <submittedName>
        <fullName evidence="1">Uncharacterized protein</fullName>
    </submittedName>
</protein>
<dbReference type="AlphaFoldDB" id="A0A0A7GC52"/>
<evidence type="ECO:0000313" key="1">
    <source>
        <dbReference type="EMBL" id="AIY89398.1"/>
    </source>
</evidence>
<name>A0A0A7GC52_GEOAI</name>
<dbReference type="Proteomes" id="UP000030624">
    <property type="component" value="Chromosome"/>
</dbReference>
<dbReference type="RefSeq" id="WP_158413788.1">
    <property type="nucleotide sequence ID" value="NZ_CP009552.1"/>
</dbReference>
<dbReference type="HOGENOM" id="CLU_3178421_0_0_2"/>
<sequence>MKAGESFFSCTLEERYMNFIPTFIHFMHIGRQEEIKEDRKKCAKNA</sequence>
<dbReference type="EMBL" id="CP009552">
    <property type="protein sequence ID" value="AIY89398.1"/>
    <property type="molecule type" value="Genomic_DNA"/>
</dbReference>
<reference evidence="1 2" key="1">
    <citation type="journal article" date="2015" name="Appl. Environ. Microbiol.">
        <title>The Geoglobus acetivorans genome: Fe(III) reduction, acetate utilization, autotrophic growth, and degradation of aromatic compounds in a hyperthermophilic archaeon.</title>
        <authorList>
            <person name="Mardanov A.V."/>
            <person name="Slododkina G.B."/>
            <person name="Slobodkin A.I."/>
            <person name="Beletsky A.V."/>
            <person name="Gavrilov S.N."/>
            <person name="Kublanov I.V."/>
            <person name="Bonch-Osmolovskaya E.A."/>
            <person name="Skryabin K.G."/>
            <person name="Ravin N.V."/>
        </authorList>
    </citation>
    <scope>NUCLEOTIDE SEQUENCE [LARGE SCALE GENOMIC DNA]</scope>
    <source>
        <strain evidence="1 2">SBH6</strain>
    </source>
</reference>
<dbReference type="GeneID" id="43503118"/>
<gene>
    <name evidence="1" type="ORF">GACE_0341</name>
</gene>
<dbReference type="KEGG" id="gac:GACE_0341"/>
<evidence type="ECO:0000313" key="2">
    <source>
        <dbReference type="Proteomes" id="UP000030624"/>
    </source>
</evidence>
<proteinExistence type="predicted"/>